<organism evidence="10 11">
    <name type="scientific">Deinococcus rhizophilus</name>
    <dbReference type="NCBI Taxonomy" id="3049544"/>
    <lineage>
        <taxon>Bacteria</taxon>
        <taxon>Thermotogati</taxon>
        <taxon>Deinococcota</taxon>
        <taxon>Deinococci</taxon>
        <taxon>Deinococcales</taxon>
        <taxon>Deinococcaceae</taxon>
        <taxon>Deinococcus</taxon>
    </lineage>
</organism>
<keyword evidence="7 9" id="KW-0472">Membrane</keyword>
<comment type="subcellular location">
    <subcellularLocation>
        <location evidence="1">Cell membrane</location>
        <topology evidence="1">Multi-pass membrane protein</topology>
    </subcellularLocation>
</comment>
<evidence type="ECO:0000256" key="7">
    <source>
        <dbReference type="ARBA" id="ARBA00023136"/>
    </source>
</evidence>
<feature type="transmembrane region" description="Helical" evidence="9">
    <location>
        <begin position="24"/>
        <end position="43"/>
    </location>
</feature>
<dbReference type="Proteomes" id="UP001302059">
    <property type="component" value="Unassembled WGS sequence"/>
</dbReference>
<sequence>MVTAPIPSAFWPPFWRGFRALTPLWLGLIPFAVAYAVTARAAGLSVLETQFMSLTVFAGASQFAAAGLFAGGAPALGIVATTFLLNARHVLYGLSLARQVPLTGGQRLLAAQFLTDEAYGVAVVHGPREPGGLSFAFLLGAELSLYLVWNLATLAGALAGEVLPGPQALGVGVVFPLAFLGLLVPLLGDRRAVLVALASGLGAWGLARVLPGGLVVLASGVGGALLGAWLVTRHRAELETRPDGVGSDHDREPDASGSTRRGPP</sequence>
<keyword evidence="3" id="KW-0813">Transport</keyword>
<feature type="transmembrane region" description="Helical" evidence="9">
    <location>
        <begin position="165"/>
        <end position="184"/>
    </location>
</feature>
<gene>
    <name evidence="10" type="ORF">QOL99_05695</name>
</gene>
<reference evidence="10 11" key="1">
    <citation type="submission" date="2023-05" db="EMBL/GenBank/DDBJ databases">
        <authorList>
            <person name="Gao F."/>
        </authorList>
    </citation>
    <scope>NUCLEOTIDE SEQUENCE [LARGE SCALE GENOMIC DNA]</scope>
    <source>
        <strain evidence="10 11">MIMF12</strain>
    </source>
</reference>
<evidence type="ECO:0000256" key="2">
    <source>
        <dbReference type="ARBA" id="ARBA00010735"/>
    </source>
</evidence>
<comment type="similarity">
    <text evidence="2">Belongs to the AzlC family.</text>
</comment>
<dbReference type="InterPro" id="IPR011606">
    <property type="entry name" value="Brnchd-chn_aa_trnsp_permease"/>
</dbReference>
<dbReference type="Pfam" id="PF03591">
    <property type="entry name" value="AzlC"/>
    <property type="match status" value="1"/>
</dbReference>
<evidence type="ECO:0000256" key="5">
    <source>
        <dbReference type="ARBA" id="ARBA00022692"/>
    </source>
</evidence>
<feature type="compositionally biased region" description="Basic and acidic residues" evidence="8">
    <location>
        <begin position="240"/>
        <end position="254"/>
    </location>
</feature>
<feature type="transmembrane region" description="Helical" evidence="9">
    <location>
        <begin position="135"/>
        <end position="159"/>
    </location>
</feature>
<evidence type="ECO:0000313" key="11">
    <source>
        <dbReference type="Proteomes" id="UP001302059"/>
    </source>
</evidence>
<evidence type="ECO:0000313" key="10">
    <source>
        <dbReference type="EMBL" id="MDL2343643.1"/>
    </source>
</evidence>
<evidence type="ECO:0000256" key="1">
    <source>
        <dbReference type="ARBA" id="ARBA00004651"/>
    </source>
</evidence>
<dbReference type="RefSeq" id="WP_285522172.1">
    <property type="nucleotide sequence ID" value="NZ_JASNGB010000033.1"/>
</dbReference>
<evidence type="ECO:0000256" key="6">
    <source>
        <dbReference type="ARBA" id="ARBA00022989"/>
    </source>
</evidence>
<evidence type="ECO:0000256" key="3">
    <source>
        <dbReference type="ARBA" id="ARBA00022448"/>
    </source>
</evidence>
<feature type="transmembrane region" description="Helical" evidence="9">
    <location>
        <begin position="191"/>
        <end position="207"/>
    </location>
</feature>
<name>A0ABT7JI58_9DEIO</name>
<evidence type="ECO:0000256" key="9">
    <source>
        <dbReference type="SAM" id="Phobius"/>
    </source>
</evidence>
<feature type="transmembrane region" description="Helical" evidence="9">
    <location>
        <begin position="63"/>
        <end position="85"/>
    </location>
</feature>
<keyword evidence="4" id="KW-1003">Cell membrane</keyword>
<dbReference type="EMBL" id="JASNGB010000033">
    <property type="protein sequence ID" value="MDL2343643.1"/>
    <property type="molecule type" value="Genomic_DNA"/>
</dbReference>
<feature type="region of interest" description="Disordered" evidence="8">
    <location>
        <begin position="240"/>
        <end position="264"/>
    </location>
</feature>
<keyword evidence="6 9" id="KW-1133">Transmembrane helix</keyword>
<evidence type="ECO:0000256" key="8">
    <source>
        <dbReference type="SAM" id="MobiDB-lite"/>
    </source>
</evidence>
<keyword evidence="5 9" id="KW-0812">Transmembrane</keyword>
<proteinExistence type="inferred from homology"/>
<comment type="caution">
    <text evidence="10">The sequence shown here is derived from an EMBL/GenBank/DDBJ whole genome shotgun (WGS) entry which is preliminary data.</text>
</comment>
<dbReference type="PANTHER" id="PTHR34979:SF1">
    <property type="entry name" value="INNER MEMBRANE PROTEIN YGAZ"/>
    <property type="match status" value="1"/>
</dbReference>
<dbReference type="PANTHER" id="PTHR34979">
    <property type="entry name" value="INNER MEMBRANE PROTEIN YGAZ"/>
    <property type="match status" value="1"/>
</dbReference>
<accession>A0ABT7JI58</accession>
<feature type="transmembrane region" description="Helical" evidence="9">
    <location>
        <begin position="213"/>
        <end position="231"/>
    </location>
</feature>
<evidence type="ECO:0000256" key="4">
    <source>
        <dbReference type="ARBA" id="ARBA00022475"/>
    </source>
</evidence>
<keyword evidence="11" id="KW-1185">Reference proteome</keyword>
<protein>
    <submittedName>
        <fullName evidence="10">AzlC family ABC transporter permease</fullName>
    </submittedName>
</protein>